<dbReference type="GO" id="GO:0003700">
    <property type="term" value="F:DNA-binding transcription factor activity"/>
    <property type="evidence" value="ECO:0007669"/>
    <property type="project" value="TreeGrafter"/>
</dbReference>
<keyword evidence="8" id="KW-1185">Reference proteome</keyword>
<name>A0A1M7PCV0_9ACTN</name>
<dbReference type="EMBL" id="FRCS01000003">
    <property type="protein sequence ID" value="SHN14766.1"/>
    <property type="molecule type" value="Genomic_DNA"/>
</dbReference>
<evidence type="ECO:0000256" key="5">
    <source>
        <dbReference type="PROSITE-ProRule" id="PRU00335"/>
    </source>
</evidence>
<feature type="DNA-binding region" description="H-T-H motif" evidence="5">
    <location>
        <begin position="35"/>
        <end position="54"/>
    </location>
</feature>
<dbReference type="STRING" id="134849.SAMN05443668_103217"/>
<feature type="domain" description="HTH tetR-type" evidence="6">
    <location>
        <begin position="12"/>
        <end position="72"/>
    </location>
</feature>
<dbReference type="Gene3D" id="1.10.357.10">
    <property type="entry name" value="Tetracycline Repressor, domain 2"/>
    <property type="match status" value="1"/>
</dbReference>
<reference evidence="7 8" key="1">
    <citation type="submission" date="2016-11" db="EMBL/GenBank/DDBJ databases">
        <authorList>
            <person name="Jaros S."/>
            <person name="Januszkiewicz K."/>
            <person name="Wedrychowicz H."/>
        </authorList>
    </citation>
    <scope>NUCLEOTIDE SEQUENCE [LARGE SCALE GENOMIC DNA]</scope>
    <source>
        <strain evidence="7 8">DSM 46144</strain>
    </source>
</reference>
<dbReference type="PANTHER" id="PTHR30055">
    <property type="entry name" value="HTH-TYPE TRANSCRIPTIONAL REGULATOR RUTR"/>
    <property type="match status" value="1"/>
</dbReference>
<dbReference type="AlphaFoldDB" id="A0A1M7PCV0"/>
<evidence type="ECO:0000256" key="4">
    <source>
        <dbReference type="ARBA" id="ARBA00023163"/>
    </source>
</evidence>
<dbReference type="InterPro" id="IPR036271">
    <property type="entry name" value="Tet_transcr_reg_TetR-rel_C_sf"/>
</dbReference>
<keyword evidence="1" id="KW-0678">Repressor</keyword>
<evidence type="ECO:0000256" key="2">
    <source>
        <dbReference type="ARBA" id="ARBA00023015"/>
    </source>
</evidence>
<dbReference type="PROSITE" id="PS50977">
    <property type="entry name" value="HTH_TETR_2"/>
    <property type="match status" value="1"/>
</dbReference>
<dbReference type="InterPro" id="IPR050109">
    <property type="entry name" value="HTH-type_TetR-like_transc_reg"/>
</dbReference>
<keyword evidence="3 5" id="KW-0238">DNA-binding</keyword>
<dbReference type="PRINTS" id="PR00455">
    <property type="entry name" value="HTHTETR"/>
</dbReference>
<dbReference type="PANTHER" id="PTHR30055:SF234">
    <property type="entry name" value="HTH-TYPE TRANSCRIPTIONAL REGULATOR BETI"/>
    <property type="match status" value="1"/>
</dbReference>
<dbReference type="SUPFAM" id="SSF46689">
    <property type="entry name" value="Homeodomain-like"/>
    <property type="match status" value="1"/>
</dbReference>
<dbReference type="OrthoDB" id="9816296at2"/>
<dbReference type="InterPro" id="IPR001647">
    <property type="entry name" value="HTH_TetR"/>
</dbReference>
<proteinExistence type="predicted"/>
<dbReference type="GO" id="GO:0000976">
    <property type="term" value="F:transcription cis-regulatory region binding"/>
    <property type="evidence" value="ECO:0007669"/>
    <property type="project" value="TreeGrafter"/>
</dbReference>
<evidence type="ECO:0000256" key="3">
    <source>
        <dbReference type="ARBA" id="ARBA00023125"/>
    </source>
</evidence>
<organism evidence="7 8">
    <name type="scientific">Cryptosporangium aurantiacum</name>
    <dbReference type="NCBI Taxonomy" id="134849"/>
    <lineage>
        <taxon>Bacteria</taxon>
        <taxon>Bacillati</taxon>
        <taxon>Actinomycetota</taxon>
        <taxon>Actinomycetes</taxon>
        <taxon>Cryptosporangiales</taxon>
        <taxon>Cryptosporangiaceae</taxon>
        <taxon>Cryptosporangium</taxon>
    </lineage>
</organism>
<evidence type="ECO:0000313" key="8">
    <source>
        <dbReference type="Proteomes" id="UP000184440"/>
    </source>
</evidence>
<dbReference type="Proteomes" id="UP000184440">
    <property type="component" value="Unassembled WGS sequence"/>
</dbReference>
<dbReference type="Pfam" id="PF13977">
    <property type="entry name" value="TetR_C_6"/>
    <property type="match status" value="1"/>
</dbReference>
<sequence>MAQPRRRRAATEEKVTRVLETAAEIMLREGYAAVTSRSIAARLGIQPPLVHYYFPTVDDLFVALLRRVSELNVERLTAVMASDQPLRAWWDLASDPRGTGLLVEFLAAANHRPALKQEMGEVARQVRQMQMAALEKLLPEYGLDPDQFPPALIAATVQGLGLGIVADETAGYKTEHEQARAAVSRLIDRLEQQRASRHPD</sequence>
<gene>
    <name evidence="7" type="ORF">SAMN05443668_103217</name>
</gene>
<keyword evidence="2" id="KW-0805">Transcription regulation</keyword>
<dbReference type="Pfam" id="PF00440">
    <property type="entry name" value="TetR_N"/>
    <property type="match status" value="1"/>
</dbReference>
<accession>A0A1M7PCV0</accession>
<dbReference type="InterPro" id="IPR039538">
    <property type="entry name" value="BetI_C"/>
</dbReference>
<dbReference type="InterPro" id="IPR009057">
    <property type="entry name" value="Homeodomain-like_sf"/>
</dbReference>
<evidence type="ECO:0000313" key="7">
    <source>
        <dbReference type="EMBL" id="SHN14766.1"/>
    </source>
</evidence>
<dbReference type="SUPFAM" id="SSF48498">
    <property type="entry name" value="Tetracyclin repressor-like, C-terminal domain"/>
    <property type="match status" value="1"/>
</dbReference>
<evidence type="ECO:0000259" key="6">
    <source>
        <dbReference type="PROSITE" id="PS50977"/>
    </source>
</evidence>
<evidence type="ECO:0000256" key="1">
    <source>
        <dbReference type="ARBA" id="ARBA00022491"/>
    </source>
</evidence>
<protein>
    <submittedName>
        <fullName evidence="7">Transcriptional regulator, TetR family</fullName>
    </submittedName>
</protein>
<keyword evidence="4" id="KW-0804">Transcription</keyword>